<dbReference type="Pfam" id="PF00450">
    <property type="entry name" value="Peptidase_S10"/>
    <property type="match status" value="1"/>
</dbReference>
<evidence type="ECO:0000313" key="11">
    <source>
        <dbReference type="Proteomes" id="UP000215914"/>
    </source>
</evidence>
<dbReference type="EMBL" id="MNCJ02000329">
    <property type="protein sequence ID" value="KAF5767686.1"/>
    <property type="molecule type" value="Genomic_DNA"/>
</dbReference>
<comment type="similarity">
    <text evidence="2 9">Belongs to the peptidase S10 family.</text>
</comment>
<dbReference type="PROSITE" id="PS00131">
    <property type="entry name" value="CARBOXYPEPT_SER_SER"/>
    <property type="match status" value="1"/>
</dbReference>
<dbReference type="PRINTS" id="PR00724">
    <property type="entry name" value="CRBOXYPTASEC"/>
</dbReference>
<evidence type="ECO:0000256" key="5">
    <source>
        <dbReference type="ARBA" id="ARBA00022670"/>
    </source>
</evidence>
<keyword evidence="4 9" id="KW-0121">Carboxypeptidase</keyword>
<accession>A0A9K3E6C7</accession>
<keyword evidence="8" id="KW-0325">Glycoprotein</keyword>
<dbReference type="GO" id="GO:0005576">
    <property type="term" value="C:extracellular region"/>
    <property type="evidence" value="ECO:0007669"/>
    <property type="project" value="UniProtKB-SubCell"/>
</dbReference>
<keyword evidence="11" id="KW-1185">Reference proteome</keyword>
<dbReference type="PANTHER" id="PTHR11802:SF3">
    <property type="entry name" value="RETINOID-INDUCIBLE SERINE CARBOXYPEPTIDASE"/>
    <property type="match status" value="1"/>
</dbReference>
<dbReference type="InterPro" id="IPR029058">
    <property type="entry name" value="AB_hydrolase_fold"/>
</dbReference>
<dbReference type="EC" id="3.4.16.-" evidence="9"/>
<evidence type="ECO:0000256" key="9">
    <source>
        <dbReference type="RuleBase" id="RU361156"/>
    </source>
</evidence>
<evidence type="ECO:0000256" key="3">
    <source>
        <dbReference type="ARBA" id="ARBA00022525"/>
    </source>
</evidence>
<dbReference type="Gramene" id="mRNA:HanXRQr2_Chr14g0627291">
    <property type="protein sequence ID" value="mRNA:HanXRQr2_Chr14g0627291"/>
    <property type="gene ID" value="HanXRQr2_Chr14g0627291"/>
</dbReference>
<dbReference type="GO" id="GO:0004185">
    <property type="term" value="F:serine-type carboxypeptidase activity"/>
    <property type="evidence" value="ECO:0007669"/>
    <property type="project" value="UniProtKB-UniRule"/>
</dbReference>
<comment type="caution">
    <text evidence="10">The sequence shown here is derived from an EMBL/GenBank/DDBJ whole genome shotgun (WGS) entry which is preliminary data.</text>
</comment>
<sequence length="129" mass="14106">MVVDQGGSGVGFGNFGEIGPLDVNLKPRNSTWLQKADLMFVDSPVGTGFSYVEDDKLFVKTDEESARDLTTLLKAIYKENATLEKSPLYIFAESYGGKFAVTLGLSVLQAIQQGQLQLQLGGTYYFHSL</sequence>
<dbReference type="GO" id="GO:0006508">
    <property type="term" value="P:proteolysis"/>
    <property type="evidence" value="ECO:0007669"/>
    <property type="project" value="UniProtKB-KW"/>
</dbReference>
<keyword evidence="6" id="KW-0732">Signal</keyword>
<dbReference type="AlphaFoldDB" id="A0A9K3E6C7"/>
<evidence type="ECO:0000256" key="2">
    <source>
        <dbReference type="ARBA" id="ARBA00009431"/>
    </source>
</evidence>
<reference evidence="10" key="1">
    <citation type="journal article" date="2017" name="Nature">
        <title>The sunflower genome provides insights into oil metabolism, flowering and Asterid evolution.</title>
        <authorList>
            <person name="Badouin H."/>
            <person name="Gouzy J."/>
            <person name="Grassa C.J."/>
            <person name="Murat F."/>
            <person name="Staton S.E."/>
            <person name="Cottret L."/>
            <person name="Lelandais-Briere C."/>
            <person name="Owens G.L."/>
            <person name="Carrere S."/>
            <person name="Mayjonade B."/>
            <person name="Legrand L."/>
            <person name="Gill N."/>
            <person name="Kane N.C."/>
            <person name="Bowers J.E."/>
            <person name="Hubner S."/>
            <person name="Bellec A."/>
            <person name="Berard A."/>
            <person name="Berges H."/>
            <person name="Blanchet N."/>
            <person name="Boniface M.C."/>
            <person name="Brunel D."/>
            <person name="Catrice O."/>
            <person name="Chaidir N."/>
            <person name="Claudel C."/>
            <person name="Donnadieu C."/>
            <person name="Faraut T."/>
            <person name="Fievet G."/>
            <person name="Helmstetter N."/>
            <person name="King M."/>
            <person name="Knapp S.J."/>
            <person name="Lai Z."/>
            <person name="Le Paslier M.C."/>
            <person name="Lippi Y."/>
            <person name="Lorenzon L."/>
            <person name="Mandel J.R."/>
            <person name="Marage G."/>
            <person name="Marchand G."/>
            <person name="Marquand E."/>
            <person name="Bret-Mestries E."/>
            <person name="Morien E."/>
            <person name="Nambeesan S."/>
            <person name="Nguyen T."/>
            <person name="Pegot-Espagnet P."/>
            <person name="Pouilly N."/>
            <person name="Raftis F."/>
            <person name="Sallet E."/>
            <person name="Schiex T."/>
            <person name="Thomas J."/>
            <person name="Vandecasteele C."/>
            <person name="Vares D."/>
            <person name="Vear F."/>
            <person name="Vautrin S."/>
            <person name="Crespi M."/>
            <person name="Mangin B."/>
            <person name="Burke J.M."/>
            <person name="Salse J."/>
            <person name="Munos S."/>
            <person name="Vincourt P."/>
            <person name="Rieseberg L.H."/>
            <person name="Langlade N.B."/>
        </authorList>
    </citation>
    <scope>NUCLEOTIDE SEQUENCE</scope>
    <source>
        <tissue evidence="10">Leaves</tissue>
    </source>
</reference>
<dbReference type="Gene3D" id="3.40.50.1820">
    <property type="entry name" value="alpha/beta hydrolase"/>
    <property type="match status" value="1"/>
</dbReference>
<reference evidence="10" key="2">
    <citation type="submission" date="2020-06" db="EMBL/GenBank/DDBJ databases">
        <title>Helianthus annuus Genome sequencing and assembly Release 2.</title>
        <authorList>
            <person name="Gouzy J."/>
            <person name="Langlade N."/>
            <person name="Munos S."/>
        </authorList>
    </citation>
    <scope>NUCLEOTIDE SEQUENCE</scope>
    <source>
        <tissue evidence="10">Leaves</tissue>
    </source>
</reference>
<evidence type="ECO:0000256" key="1">
    <source>
        <dbReference type="ARBA" id="ARBA00004613"/>
    </source>
</evidence>
<organism evidence="10 11">
    <name type="scientific">Helianthus annuus</name>
    <name type="common">Common sunflower</name>
    <dbReference type="NCBI Taxonomy" id="4232"/>
    <lineage>
        <taxon>Eukaryota</taxon>
        <taxon>Viridiplantae</taxon>
        <taxon>Streptophyta</taxon>
        <taxon>Embryophyta</taxon>
        <taxon>Tracheophyta</taxon>
        <taxon>Spermatophyta</taxon>
        <taxon>Magnoliopsida</taxon>
        <taxon>eudicotyledons</taxon>
        <taxon>Gunneridae</taxon>
        <taxon>Pentapetalae</taxon>
        <taxon>asterids</taxon>
        <taxon>campanulids</taxon>
        <taxon>Asterales</taxon>
        <taxon>Asteraceae</taxon>
        <taxon>Asteroideae</taxon>
        <taxon>Heliantheae alliance</taxon>
        <taxon>Heliantheae</taxon>
        <taxon>Helianthus</taxon>
    </lineage>
</organism>
<dbReference type="Proteomes" id="UP000215914">
    <property type="component" value="Unassembled WGS sequence"/>
</dbReference>
<protein>
    <recommendedName>
        <fullName evidence="9">Carboxypeptidase</fullName>
        <ecNumber evidence="9">3.4.16.-</ecNumber>
    </recommendedName>
</protein>
<dbReference type="SUPFAM" id="SSF53474">
    <property type="entry name" value="alpha/beta-Hydrolases"/>
    <property type="match status" value="1"/>
</dbReference>
<evidence type="ECO:0000313" key="10">
    <source>
        <dbReference type="EMBL" id="KAF5767686.1"/>
    </source>
</evidence>
<keyword evidence="3" id="KW-0964">Secreted</keyword>
<evidence type="ECO:0000256" key="6">
    <source>
        <dbReference type="ARBA" id="ARBA00022729"/>
    </source>
</evidence>
<name>A0A9K3E6C7_HELAN</name>
<gene>
    <name evidence="10" type="ORF">HanXRQr2_Chr14g0627291</name>
</gene>
<evidence type="ECO:0000256" key="7">
    <source>
        <dbReference type="ARBA" id="ARBA00022801"/>
    </source>
</evidence>
<keyword evidence="7 9" id="KW-0378">Hydrolase</keyword>
<evidence type="ECO:0000256" key="4">
    <source>
        <dbReference type="ARBA" id="ARBA00022645"/>
    </source>
</evidence>
<keyword evidence="5 9" id="KW-0645">Protease</keyword>
<dbReference type="PANTHER" id="PTHR11802">
    <property type="entry name" value="SERINE PROTEASE FAMILY S10 SERINE CARBOXYPEPTIDASE"/>
    <property type="match status" value="1"/>
</dbReference>
<proteinExistence type="inferred from homology"/>
<dbReference type="InterPro" id="IPR001563">
    <property type="entry name" value="Peptidase_S10"/>
</dbReference>
<dbReference type="InterPro" id="IPR018202">
    <property type="entry name" value="Ser_caboxypep_ser_AS"/>
</dbReference>
<comment type="subcellular location">
    <subcellularLocation>
        <location evidence="1">Secreted</location>
    </subcellularLocation>
</comment>
<evidence type="ECO:0000256" key="8">
    <source>
        <dbReference type="ARBA" id="ARBA00023180"/>
    </source>
</evidence>